<protein>
    <submittedName>
        <fullName evidence="1">Uncharacterized protein</fullName>
    </submittedName>
</protein>
<gene>
    <name evidence="1" type="ORF">Pph01_80760</name>
</gene>
<dbReference type="Proteomes" id="UP000622547">
    <property type="component" value="Unassembled WGS sequence"/>
</dbReference>
<dbReference type="SUPFAM" id="SSF47413">
    <property type="entry name" value="lambda repressor-like DNA-binding domains"/>
    <property type="match status" value="1"/>
</dbReference>
<keyword evidence="2" id="KW-1185">Reference proteome</keyword>
<name>A0A8J3UD71_9ACTN</name>
<dbReference type="EMBL" id="BOOP01000050">
    <property type="protein sequence ID" value="GII43073.1"/>
    <property type="molecule type" value="Genomic_DNA"/>
</dbReference>
<dbReference type="AlphaFoldDB" id="A0A8J3UD71"/>
<evidence type="ECO:0000313" key="2">
    <source>
        <dbReference type="Proteomes" id="UP000622547"/>
    </source>
</evidence>
<comment type="caution">
    <text evidence="1">The sequence shown here is derived from an EMBL/GenBank/DDBJ whole genome shotgun (WGS) entry which is preliminary data.</text>
</comment>
<reference evidence="1 2" key="1">
    <citation type="submission" date="2021-01" db="EMBL/GenBank/DDBJ databases">
        <title>Whole genome shotgun sequence of Planotetraspora phitsanulokensis NBRC 104273.</title>
        <authorList>
            <person name="Komaki H."/>
            <person name="Tamura T."/>
        </authorList>
    </citation>
    <scope>NUCLEOTIDE SEQUENCE [LARGE SCALE GENOMIC DNA]</scope>
    <source>
        <strain evidence="1 2">NBRC 104273</strain>
    </source>
</reference>
<evidence type="ECO:0000313" key="1">
    <source>
        <dbReference type="EMBL" id="GII43073.1"/>
    </source>
</evidence>
<accession>A0A8J3UD71</accession>
<dbReference type="InterPro" id="IPR010982">
    <property type="entry name" value="Lambda_DNA-bd_dom_sf"/>
</dbReference>
<dbReference type="RefSeq" id="WP_204078466.1">
    <property type="nucleotide sequence ID" value="NZ_BAABHI010000022.1"/>
</dbReference>
<proteinExistence type="predicted"/>
<dbReference type="GO" id="GO:0003677">
    <property type="term" value="F:DNA binding"/>
    <property type="evidence" value="ECO:0007669"/>
    <property type="project" value="InterPro"/>
</dbReference>
<sequence>MTEPLINHALIRARVAALGLADEFAARTGVHLAELEIVVRPELSSVRLLLRIAAVLDLDPGDLIARPAGLPADNSADEDRADDLDDHVDDKLAEAVLAEHEAFTFDELADILGWTHGRLDAALNALEVRLADTPHRLIRTADIVELTAHTTILPPAAWRRLVAWRRGRALLTPQEASVIVDVIRLGILRPFFAGTTLMKSYFDPASHRDLISRQLLALPPTALPSPGTLYEISCHPDVMFALRLATEPSVDHPVDGRMW</sequence>
<organism evidence="1 2">
    <name type="scientific">Planotetraspora phitsanulokensis</name>
    <dbReference type="NCBI Taxonomy" id="575192"/>
    <lineage>
        <taxon>Bacteria</taxon>
        <taxon>Bacillati</taxon>
        <taxon>Actinomycetota</taxon>
        <taxon>Actinomycetes</taxon>
        <taxon>Streptosporangiales</taxon>
        <taxon>Streptosporangiaceae</taxon>
        <taxon>Planotetraspora</taxon>
    </lineage>
</organism>